<dbReference type="Gene3D" id="3.10.280.10">
    <property type="entry name" value="Mitochondrial glycoprotein"/>
    <property type="match status" value="1"/>
</dbReference>
<keyword evidence="3" id="KW-1185">Reference proteome</keyword>
<dbReference type="Pfam" id="PF02330">
    <property type="entry name" value="MAM33"/>
    <property type="match status" value="1"/>
</dbReference>
<evidence type="ECO:0000313" key="2">
    <source>
        <dbReference type="EMBL" id="KAK2574551.1"/>
    </source>
</evidence>
<dbReference type="GO" id="GO:0042256">
    <property type="term" value="P:cytosolic ribosome assembly"/>
    <property type="evidence" value="ECO:0007669"/>
    <property type="project" value="TreeGrafter"/>
</dbReference>
<evidence type="ECO:0000256" key="1">
    <source>
        <dbReference type="ARBA" id="ARBA00005457"/>
    </source>
</evidence>
<comment type="similarity">
    <text evidence="1">Belongs to the MAM33 family.</text>
</comment>
<dbReference type="AlphaFoldDB" id="A0AAD9R8N0"/>
<reference evidence="2" key="2">
    <citation type="journal article" date="2023" name="Science">
        <title>Genomic signatures of disease resistance in endangered staghorn corals.</title>
        <authorList>
            <person name="Vollmer S.V."/>
            <person name="Selwyn J.D."/>
            <person name="Despard B.A."/>
            <person name="Roesel C.L."/>
        </authorList>
    </citation>
    <scope>NUCLEOTIDE SEQUENCE</scope>
    <source>
        <strain evidence="2">K2</strain>
    </source>
</reference>
<dbReference type="SUPFAM" id="SSF54529">
    <property type="entry name" value="Mitochondrial glycoprotein MAM33-like"/>
    <property type="match status" value="1"/>
</dbReference>
<protein>
    <submittedName>
        <fullName evidence="2">Complement component 1 Q subcomponent-binding protein</fullName>
    </submittedName>
</protein>
<evidence type="ECO:0000313" key="3">
    <source>
        <dbReference type="Proteomes" id="UP001249851"/>
    </source>
</evidence>
<dbReference type="InterPro" id="IPR036561">
    <property type="entry name" value="MAM33_sf"/>
</dbReference>
<name>A0AAD9R8N0_ACRCE</name>
<accession>A0AAD9R8N0</accession>
<dbReference type="GO" id="GO:0005759">
    <property type="term" value="C:mitochondrial matrix"/>
    <property type="evidence" value="ECO:0007669"/>
    <property type="project" value="InterPro"/>
</dbReference>
<dbReference type="EMBL" id="JARQWQ010000001">
    <property type="protein sequence ID" value="KAK2574551.1"/>
    <property type="molecule type" value="Genomic_DNA"/>
</dbReference>
<dbReference type="Proteomes" id="UP001249851">
    <property type="component" value="Unassembled WGS sequence"/>
</dbReference>
<dbReference type="InterPro" id="IPR003428">
    <property type="entry name" value="MAM33"/>
</dbReference>
<sequence>MVEVRIVLSFDLNENLNQDEGDADEEMYDEEVVMAEGKIKSYPLFTVEITKKSGHTLKFYCEFDPDFDEDDELTSDGEGGHDSVAPVMVHIINVSVMDTPGRDKEKTIYSAETENMDKSMYLMLLNMLAERGVDNEFCQWLLDYSTALEQQHYIKFLEDLQNFVKLQ</sequence>
<gene>
    <name evidence="2" type="ORF">P5673_000734</name>
</gene>
<organism evidence="2 3">
    <name type="scientific">Acropora cervicornis</name>
    <name type="common">Staghorn coral</name>
    <dbReference type="NCBI Taxonomy" id="6130"/>
    <lineage>
        <taxon>Eukaryota</taxon>
        <taxon>Metazoa</taxon>
        <taxon>Cnidaria</taxon>
        <taxon>Anthozoa</taxon>
        <taxon>Hexacorallia</taxon>
        <taxon>Scleractinia</taxon>
        <taxon>Astrocoeniina</taxon>
        <taxon>Acroporidae</taxon>
        <taxon>Acropora</taxon>
    </lineage>
</organism>
<comment type="caution">
    <text evidence="2">The sequence shown here is derived from an EMBL/GenBank/DDBJ whole genome shotgun (WGS) entry which is preliminary data.</text>
</comment>
<reference evidence="2" key="1">
    <citation type="journal article" date="2023" name="G3 (Bethesda)">
        <title>Whole genome assembly and annotation of the endangered Caribbean coral Acropora cervicornis.</title>
        <authorList>
            <person name="Selwyn J.D."/>
            <person name="Vollmer S.V."/>
        </authorList>
    </citation>
    <scope>NUCLEOTIDE SEQUENCE</scope>
    <source>
        <strain evidence="2">K2</strain>
    </source>
</reference>
<dbReference type="PANTHER" id="PTHR10826:SF1">
    <property type="entry name" value="COMPLEMENT COMPONENT 1 Q SUBCOMPONENT-BINDING PROTEIN, MITOCHONDRIAL"/>
    <property type="match status" value="1"/>
</dbReference>
<proteinExistence type="inferred from homology"/>
<dbReference type="PANTHER" id="PTHR10826">
    <property type="entry name" value="COMPLEMENT COMPONENT 1"/>
    <property type="match status" value="1"/>
</dbReference>